<sequence>MKEKIYTIPVTEAFGVECECPMCVLEKKLEDECIDYILGPSLMEPEGRIETNEKGFCKKHFEKLYNRQQNRLGLGLILETHLTQQNYNIGKLYESKKDAVKKDAEMSMMKNLSSKVSMKKSDTDKMVDNLLEILKELEGKCTVCGKLDHTMERYIDVILYLWFKENDFKTLFNSKKGFCLKHLKDLLEGTKKFLNAKETAIFVSNLMEIQLENLERIREEVSWFTKKFDYRNNDAPWGNSKDAVPRSIQKIVGFCDFS</sequence>
<dbReference type="eggNOG" id="ENOG502ZBX8">
    <property type="taxonomic scope" value="Bacteria"/>
</dbReference>
<dbReference type="AlphaFoldDB" id="A0A0L6JVE9"/>
<dbReference type="Proteomes" id="UP000036923">
    <property type="component" value="Unassembled WGS sequence"/>
</dbReference>
<organism evidence="1 2">
    <name type="scientific">Pseudobacteroides cellulosolvens ATCC 35603 = DSM 2933</name>
    <dbReference type="NCBI Taxonomy" id="398512"/>
    <lineage>
        <taxon>Bacteria</taxon>
        <taxon>Bacillati</taxon>
        <taxon>Bacillota</taxon>
        <taxon>Clostridia</taxon>
        <taxon>Eubacteriales</taxon>
        <taxon>Oscillospiraceae</taxon>
        <taxon>Pseudobacteroides</taxon>
    </lineage>
</organism>
<evidence type="ECO:0000313" key="2">
    <source>
        <dbReference type="Proteomes" id="UP000036923"/>
    </source>
</evidence>
<dbReference type="PATRIC" id="fig|398512.5.peg.5133"/>
<dbReference type="RefSeq" id="WP_036935246.1">
    <property type="nucleotide sequence ID" value="NZ_JQKC01000001.1"/>
</dbReference>
<dbReference type="STRING" id="398512.Bccel_4894"/>
<reference evidence="2" key="1">
    <citation type="submission" date="2015-07" db="EMBL/GenBank/DDBJ databases">
        <title>Near-Complete Genome Sequence of the Cellulolytic Bacterium Bacteroides (Pseudobacteroides) cellulosolvens ATCC 35603.</title>
        <authorList>
            <person name="Dassa B."/>
            <person name="Utturkar S.M."/>
            <person name="Klingeman D.M."/>
            <person name="Hurt R.A."/>
            <person name="Keller M."/>
            <person name="Xu J."/>
            <person name="Reddy Y.H.K."/>
            <person name="Borovok I."/>
            <person name="Grinberg I.R."/>
            <person name="Lamed R."/>
            <person name="Zhivin O."/>
            <person name="Bayer E.A."/>
            <person name="Brown S.D."/>
        </authorList>
    </citation>
    <scope>NUCLEOTIDE SEQUENCE [LARGE SCALE GENOMIC DNA]</scope>
    <source>
        <strain evidence="2">DSM 2933</strain>
    </source>
</reference>
<dbReference type="Pfam" id="PF19538">
    <property type="entry name" value="DUF6062"/>
    <property type="match status" value="1"/>
</dbReference>
<name>A0A0L6JVE9_9FIRM</name>
<dbReference type="OrthoDB" id="9810814at2"/>
<keyword evidence="2" id="KW-1185">Reference proteome</keyword>
<dbReference type="EMBL" id="LGTC01000001">
    <property type="protein sequence ID" value="KNY29620.1"/>
    <property type="molecule type" value="Genomic_DNA"/>
</dbReference>
<accession>A0A0L6JVE9</accession>
<evidence type="ECO:0008006" key="3">
    <source>
        <dbReference type="Google" id="ProtNLM"/>
    </source>
</evidence>
<dbReference type="InterPro" id="IPR045706">
    <property type="entry name" value="DUF6062"/>
</dbReference>
<proteinExistence type="predicted"/>
<protein>
    <recommendedName>
        <fullName evidence="3">ABC transporter substrate-binding protein</fullName>
    </recommendedName>
</protein>
<evidence type="ECO:0000313" key="1">
    <source>
        <dbReference type="EMBL" id="KNY29620.1"/>
    </source>
</evidence>
<gene>
    <name evidence="1" type="ORF">Bccel_4894</name>
</gene>
<comment type="caution">
    <text evidence="1">The sequence shown here is derived from an EMBL/GenBank/DDBJ whole genome shotgun (WGS) entry which is preliminary data.</text>
</comment>